<name>A0A1A8P585_9TELE</name>
<gene>
    <name evidence="1" type="primary">Nfu_g_1_012165</name>
</gene>
<reference evidence="1" key="1">
    <citation type="submission" date="2016-05" db="EMBL/GenBank/DDBJ databases">
        <authorList>
            <person name="Lavstsen T."/>
            <person name="Jespersen J.S."/>
        </authorList>
    </citation>
    <scope>NUCLEOTIDE SEQUENCE</scope>
    <source>
        <tissue evidence="1">Brain</tissue>
    </source>
</reference>
<organism evidence="1">
    <name type="scientific">Nothobranchius pienaari</name>
    <dbReference type="NCBI Taxonomy" id="704102"/>
    <lineage>
        <taxon>Eukaryota</taxon>
        <taxon>Metazoa</taxon>
        <taxon>Chordata</taxon>
        <taxon>Craniata</taxon>
        <taxon>Vertebrata</taxon>
        <taxon>Euteleostomi</taxon>
        <taxon>Actinopterygii</taxon>
        <taxon>Neopterygii</taxon>
        <taxon>Teleostei</taxon>
        <taxon>Neoteleostei</taxon>
        <taxon>Acanthomorphata</taxon>
        <taxon>Ovalentaria</taxon>
        <taxon>Atherinomorphae</taxon>
        <taxon>Cyprinodontiformes</taxon>
        <taxon>Nothobranchiidae</taxon>
        <taxon>Nothobranchius</taxon>
    </lineage>
</organism>
<sequence length="31" mass="3530">DQGLILFYYVAQIELVLVPNPLFTFTIDTVS</sequence>
<reference evidence="1" key="2">
    <citation type="submission" date="2016-06" db="EMBL/GenBank/DDBJ databases">
        <title>The genome of a short-lived fish provides insights into sex chromosome evolution and the genetic control of aging.</title>
        <authorList>
            <person name="Reichwald K."/>
            <person name="Felder M."/>
            <person name="Petzold A."/>
            <person name="Koch P."/>
            <person name="Groth M."/>
            <person name="Platzer M."/>
        </authorList>
    </citation>
    <scope>NUCLEOTIDE SEQUENCE</scope>
    <source>
        <tissue evidence="1">Brain</tissue>
    </source>
</reference>
<protein>
    <submittedName>
        <fullName evidence="1">Uncharacterized protein</fullName>
    </submittedName>
</protein>
<dbReference type="AlphaFoldDB" id="A0A1A8P585"/>
<dbReference type="EMBL" id="HAEG01006254">
    <property type="protein sequence ID" value="SBR76244.1"/>
    <property type="molecule type" value="Transcribed_RNA"/>
</dbReference>
<evidence type="ECO:0000313" key="1">
    <source>
        <dbReference type="EMBL" id="SBR76244.1"/>
    </source>
</evidence>
<proteinExistence type="predicted"/>
<accession>A0A1A8P585</accession>
<feature type="non-terminal residue" evidence="1">
    <location>
        <position position="1"/>
    </location>
</feature>